<gene>
    <name evidence="13" type="primary">thrS</name>
    <name evidence="15" type="ORF">A2Y84_01215</name>
</gene>
<dbReference type="GO" id="GO:0046872">
    <property type="term" value="F:metal ion binding"/>
    <property type="evidence" value="ECO:0007669"/>
    <property type="project" value="UniProtKB-KW"/>
</dbReference>
<dbReference type="Gene3D" id="3.30.980.10">
    <property type="entry name" value="Threonyl-trna Synthetase, Chain A, domain 2"/>
    <property type="match status" value="1"/>
</dbReference>
<keyword evidence="5 13" id="KW-0479">Metal-binding</keyword>
<dbReference type="Pfam" id="PF00587">
    <property type="entry name" value="tRNA-synt_2b"/>
    <property type="match status" value="1"/>
</dbReference>
<protein>
    <recommendedName>
        <fullName evidence="13">Threonine--tRNA ligase</fullName>
        <ecNumber evidence="13">6.1.1.3</ecNumber>
    </recommendedName>
    <alternativeName>
        <fullName evidence="13">Threonyl-tRNA synthetase</fullName>
        <shortName evidence="13">ThrRS</shortName>
    </alternativeName>
</protein>
<dbReference type="SUPFAM" id="SSF55681">
    <property type="entry name" value="Class II aaRS and biotin synthetases"/>
    <property type="match status" value="1"/>
</dbReference>
<dbReference type="Gene3D" id="3.30.930.10">
    <property type="entry name" value="Bira Bifunctional Protein, Domain 2"/>
    <property type="match status" value="1"/>
</dbReference>
<keyword evidence="9 13" id="KW-0694">RNA-binding</keyword>
<evidence type="ECO:0000256" key="8">
    <source>
        <dbReference type="ARBA" id="ARBA00022840"/>
    </source>
</evidence>
<keyword evidence="2 13" id="KW-0963">Cytoplasm</keyword>
<dbReference type="InterPro" id="IPR002320">
    <property type="entry name" value="Thr-tRNA-ligase_IIa"/>
</dbReference>
<dbReference type="Gene3D" id="3.30.54.20">
    <property type="match status" value="1"/>
</dbReference>
<comment type="subcellular location">
    <subcellularLocation>
        <location evidence="13">Cytoplasm</location>
    </subcellularLocation>
</comment>
<evidence type="ECO:0000256" key="1">
    <source>
        <dbReference type="ARBA" id="ARBA00008226"/>
    </source>
</evidence>
<evidence type="ECO:0000256" key="13">
    <source>
        <dbReference type="HAMAP-Rule" id="MF_00184"/>
    </source>
</evidence>
<feature type="domain" description="Aminoacyl-transfer RNA synthetases class-II family profile" evidence="14">
    <location>
        <begin position="174"/>
        <end position="486"/>
    </location>
</feature>
<dbReference type="EMBL" id="MHIT01000005">
    <property type="protein sequence ID" value="OGY57134.1"/>
    <property type="molecule type" value="Genomic_DNA"/>
</dbReference>
<dbReference type="Pfam" id="PF03129">
    <property type="entry name" value="HGTP_anticodon"/>
    <property type="match status" value="1"/>
</dbReference>
<keyword evidence="10 13" id="KW-0648">Protein biosynthesis</keyword>
<dbReference type="InterPro" id="IPR012947">
    <property type="entry name" value="tRNA_SAD"/>
</dbReference>
<keyword evidence="3 13" id="KW-0820">tRNA-binding</keyword>
<dbReference type="Proteomes" id="UP000177062">
    <property type="component" value="Unassembled WGS sequence"/>
</dbReference>
<feature type="binding site" evidence="13">
    <location>
        <position position="463"/>
    </location>
    <ligand>
        <name>Zn(2+)</name>
        <dbReference type="ChEBI" id="CHEBI:29105"/>
        <note>catalytic</note>
    </ligand>
</feature>
<dbReference type="PROSITE" id="PS50862">
    <property type="entry name" value="AA_TRNA_LIGASE_II"/>
    <property type="match status" value="1"/>
</dbReference>
<dbReference type="SMART" id="SM00863">
    <property type="entry name" value="tRNA_SAD"/>
    <property type="match status" value="1"/>
</dbReference>
<comment type="caution">
    <text evidence="13">Lacks conserved residue(s) required for the propagation of feature annotation.</text>
</comment>
<dbReference type="Pfam" id="PF07973">
    <property type="entry name" value="tRNA_SAD"/>
    <property type="match status" value="1"/>
</dbReference>
<dbReference type="InterPro" id="IPR047246">
    <property type="entry name" value="ThrRS_anticodon"/>
</dbReference>
<organism evidence="15 16">
    <name type="scientific">Candidatus Colwellbacteria bacterium RBG_13_48_8</name>
    <dbReference type="NCBI Taxonomy" id="1797685"/>
    <lineage>
        <taxon>Bacteria</taxon>
        <taxon>Candidatus Colwelliibacteriota</taxon>
    </lineage>
</organism>
<dbReference type="CDD" id="cd00860">
    <property type="entry name" value="ThrRS_anticodon"/>
    <property type="match status" value="1"/>
</dbReference>
<keyword evidence="4 13" id="KW-0436">Ligase</keyword>
<dbReference type="AlphaFoldDB" id="A0A1G1YXX7"/>
<dbReference type="CDD" id="cd00771">
    <property type="entry name" value="ThrRS_core"/>
    <property type="match status" value="1"/>
</dbReference>
<dbReference type="GO" id="GO:0006435">
    <property type="term" value="P:threonyl-tRNA aminoacylation"/>
    <property type="evidence" value="ECO:0007669"/>
    <property type="project" value="UniProtKB-UniRule"/>
</dbReference>
<evidence type="ECO:0000256" key="10">
    <source>
        <dbReference type="ARBA" id="ARBA00022917"/>
    </source>
</evidence>
<dbReference type="GO" id="GO:0000049">
    <property type="term" value="F:tRNA binding"/>
    <property type="evidence" value="ECO:0007669"/>
    <property type="project" value="UniProtKB-KW"/>
</dbReference>
<dbReference type="HAMAP" id="MF_00184">
    <property type="entry name" value="Thr_tRNA_synth"/>
    <property type="match status" value="1"/>
</dbReference>
<dbReference type="InterPro" id="IPR006195">
    <property type="entry name" value="aa-tRNA-synth_II"/>
</dbReference>
<comment type="caution">
    <text evidence="15">The sequence shown here is derived from an EMBL/GenBank/DDBJ whole genome shotgun (WGS) entry which is preliminary data.</text>
</comment>
<dbReference type="SUPFAM" id="SSF52954">
    <property type="entry name" value="Class II aaRS ABD-related"/>
    <property type="match status" value="1"/>
</dbReference>
<comment type="similarity">
    <text evidence="1 13">Belongs to the class-II aminoacyl-tRNA synthetase family.</text>
</comment>
<comment type="cofactor">
    <cofactor evidence="13">
        <name>Zn(2+)</name>
        <dbReference type="ChEBI" id="CHEBI:29105"/>
    </cofactor>
    <text evidence="13">Binds 1 zinc ion per subunit.</text>
</comment>
<keyword evidence="7 13" id="KW-0862">Zinc</keyword>
<feature type="binding site" evidence="13">
    <location>
        <position position="331"/>
    </location>
    <ligand>
        <name>Zn(2+)</name>
        <dbReference type="ChEBI" id="CHEBI:29105"/>
        <note>catalytic</note>
    </ligand>
</feature>
<evidence type="ECO:0000256" key="9">
    <source>
        <dbReference type="ARBA" id="ARBA00022884"/>
    </source>
</evidence>
<dbReference type="SUPFAM" id="SSF55186">
    <property type="entry name" value="ThrRS/AlaRS common domain"/>
    <property type="match status" value="1"/>
</dbReference>
<feature type="binding site" evidence="13">
    <location>
        <position position="280"/>
    </location>
    <ligand>
        <name>Zn(2+)</name>
        <dbReference type="ChEBI" id="CHEBI:29105"/>
        <note>catalytic</note>
    </ligand>
</feature>
<accession>A0A1G1YXX7</accession>
<dbReference type="InterPro" id="IPR045864">
    <property type="entry name" value="aa-tRNA-synth_II/BPL/LPL"/>
</dbReference>
<evidence type="ECO:0000256" key="3">
    <source>
        <dbReference type="ARBA" id="ARBA00022555"/>
    </source>
</evidence>
<evidence type="ECO:0000256" key="11">
    <source>
        <dbReference type="ARBA" id="ARBA00023146"/>
    </source>
</evidence>
<dbReference type="Gene3D" id="3.40.50.800">
    <property type="entry name" value="Anticodon-binding domain"/>
    <property type="match status" value="1"/>
</dbReference>
<dbReference type="FunFam" id="3.40.50.800:FF:000001">
    <property type="entry name" value="Threonine--tRNA ligase"/>
    <property type="match status" value="1"/>
</dbReference>
<keyword evidence="8 13" id="KW-0067">ATP-binding</keyword>
<dbReference type="GO" id="GO:0004829">
    <property type="term" value="F:threonine-tRNA ligase activity"/>
    <property type="evidence" value="ECO:0007669"/>
    <property type="project" value="UniProtKB-UniRule"/>
</dbReference>
<name>A0A1G1YXX7_9BACT</name>
<sequence length="588" mass="67647">MPESKRDKNIDEIRHSLAHLLAAAVLEKFPNAKLGVGPVIEDGFYYDFKLPRSLTPEDLGEIEARMKFHIKQNLKMVGKKISPTEAKKLFKDQPFKLELIKDFVREKSPLSVYRTGAIFTDLCRGGHVKSTGDINPRAFKLDRLAGAYWKGSEKRPQLQRVYGLAFASEKQLKDYLKIRERAEQRDHRKIGRDLDLYLFHDLIGPGLPLYTPKGGVVVHEIESFMRQMQNEMGYGHVYTPHLAKEDLFKTSGHLQWFKDSMYPPAHFEGEGDYYAKPMNCPFHVQIYKSKTRSYRDLPIRYAEFGTVYRYEKSGEITGLLRTRGFTQDDAHIFCSEDQVVGEFVNVLNFAERLLDGLGLKNRRYRLSLRGEGTSAKKYAGNASQWRKATQYIRTALKKKGFTNYVEAKGEAAFYGPKLDVIFEDSLGREWQISTIQVDFLLPERFKLSYINPQGKEEHPFMIHRAPLGSRERIMALLIEHYMGAFPLWLAPVQTQIIAVSHKYQVYAQKINKVLKEGGIRSELTEPDETLGKRIREGEIQKIPYLIIVGEKEQKAGTIAVRRRGKGDVGNQTVANFIRTITEEILRKK</sequence>
<dbReference type="InterPro" id="IPR004154">
    <property type="entry name" value="Anticodon-bd"/>
</dbReference>
<dbReference type="InterPro" id="IPR033728">
    <property type="entry name" value="ThrRS_core"/>
</dbReference>
<dbReference type="InterPro" id="IPR036621">
    <property type="entry name" value="Anticodon-bd_dom_sf"/>
</dbReference>
<evidence type="ECO:0000256" key="7">
    <source>
        <dbReference type="ARBA" id="ARBA00022833"/>
    </source>
</evidence>
<dbReference type="InterPro" id="IPR018163">
    <property type="entry name" value="Thr/Ala-tRNA-synth_IIc_edit"/>
</dbReference>
<dbReference type="InterPro" id="IPR002314">
    <property type="entry name" value="aa-tRNA-synt_IIb"/>
</dbReference>
<evidence type="ECO:0000256" key="4">
    <source>
        <dbReference type="ARBA" id="ARBA00022598"/>
    </source>
</evidence>
<dbReference type="FunFam" id="3.30.930.10:FF:000002">
    <property type="entry name" value="Threonine--tRNA ligase"/>
    <property type="match status" value="1"/>
</dbReference>
<keyword evidence="6 13" id="KW-0547">Nucleotide-binding</keyword>
<reference evidence="15 16" key="1">
    <citation type="journal article" date="2016" name="Nat. Commun.">
        <title>Thousands of microbial genomes shed light on interconnected biogeochemical processes in an aquifer system.</title>
        <authorList>
            <person name="Anantharaman K."/>
            <person name="Brown C.T."/>
            <person name="Hug L.A."/>
            <person name="Sharon I."/>
            <person name="Castelle C.J."/>
            <person name="Probst A.J."/>
            <person name="Thomas B.C."/>
            <person name="Singh A."/>
            <person name="Wilkins M.J."/>
            <person name="Karaoz U."/>
            <person name="Brodie E.L."/>
            <person name="Williams K.H."/>
            <person name="Hubbard S.S."/>
            <person name="Banfield J.F."/>
        </authorList>
    </citation>
    <scope>NUCLEOTIDE SEQUENCE [LARGE SCALE GENOMIC DNA]</scope>
</reference>
<evidence type="ECO:0000313" key="15">
    <source>
        <dbReference type="EMBL" id="OGY57134.1"/>
    </source>
</evidence>
<dbReference type="GO" id="GO:0005524">
    <property type="term" value="F:ATP binding"/>
    <property type="evidence" value="ECO:0007669"/>
    <property type="project" value="UniProtKB-UniRule"/>
</dbReference>
<dbReference type="EC" id="6.1.1.3" evidence="13"/>
<dbReference type="PANTHER" id="PTHR11451">
    <property type="entry name" value="THREONINE-TRNA LIGASE"/>
    <property type="match status" value="1"/>
</dbReference>
<evidence type="ECO:0000256" key="2">
    <source>
        <dbReference type="ARBA" id="ARBA00022490"/>
    </source>
</evidence>
<evidence type="ECO:0000313" key="16">
    <source>
        <dbReference type="Proteomes" id="UP000177062"/>
    </source>
</evidence>
<comment type="catalytic activity">
    <reaction evidence="12 13">
        <text>tRNA(Thr) + L-threonine + ATP = L-threonyl-tRNA(Thr) + AMP + diphosphate + H(+)</text>
        <dbReference type="Rhea" id="RHEA:24624"/>
        <dbReference type="Rhea" id="RHEA-COMP:9670"/>
        <dbReference type="Rhea" id="RHEA-COMP:9704"/>
        <dbReference type="ChEBI" id="CHEBI:15378"/>
        <dbReference type="ChEBI" id="CHEBI:30616"/>
        <dbReference type="ChEBI" id="CHEBI:33019"/>
        <dbReference type="ChEBI" id="CHEBI:57926"/>
        <dbReference type="ChEBI" id="CHEBI:78442"/>
        <dbReference type="ChEBI" id="CHEBI:78534"/>
        <dbReference type="ChEBI" id="CHEBI:456215"/>
        <dbReference type="EC" id="6.1.1.3"/>
    </reaction>
</comment>
<evidence type="ECO:0000256" key="12">
    <source>
        <dbReference type="ARBA" id="ARBA00049515"/>
    </source>
</evidence>
<dbReference type="FunFam" id="3.30.980.10:FF:000005">
    <property type="entry name" value="Threonyl-tRNA synthetase, mitochondrial"/>
    <property type="match status" value="1"/>
</dbReference>
<dbReference type="GO" id="GO:0005737">
    <property type="term" value="C:cytoplasm"/>
    <property type="evidence" value="ECO:0007669"/>
    <property type="project" value="UniProtKB-SubCell"/>
</dbReference>
<evidence type="ECO:0000259" key="14">
    <source>
        <dbReference type="PROSITE" id="PS50862"/>
    </source>
</evidence>
<evidence type="ECO:0000256" key="5">
    <source>
        <dbReference type="ARBA" id="ARBA00022723"/>
    </source>
</evidence>
<keyword evidence="11 13" id="KW-0030">Aminoacyl-tRNA synthetase</keyword>
<comment type="subunit">
    <text evidence="13">Homodimer.</text>
</comment>
<evidence type="ECO:0000256" key="6">
    <source>
        <dbReference type="ARBA" id="ARBA00022741"/>
    </source>
</evidence>
<dbReference type="NCBIfam" id="TIGR00418">
    <property type="entry name" value="thrS"/>
    <property type="match status" value="1"/>
</dbReference>
<proteinExistence type="inferred from homology"/>
<dbReference type="PRINTS" id="PR01047">
    <property type="entry name" value="TRNASYNTHTHR"/>
</dbReference>
<dbReference type="PANTHER" id="PTHR11451:SF44">
    <property type="entry name" value="THREONINE--TRNA LIGASE, CHLOROPLASTIC_MITOCHONDRIAL 2"/>
    <property type="match status" value="1"/>
</dbReference>